<dbReference type="CDD" id="cd02412">
    <property type="entry name" value="KH-II_30S_S3"/>
    <property type="match status" value="1"/>
</dbReference>
<name>X1M3F5_9ZZZZ</name>
<dbReference type="EMBL" id="BARV01007776">
    <property type="protein sequence ID" value="GAI12586.1"/>
    <property type="molecule type" value="Genomic_DNA"/>
</dbReference>
<dbReference type="PANTHER" id="PTHR11760">
    <property type="entry name" value="30S/40S RIBOSOMAL PROTEIN S3"/>
    <property type="match status" value="1"/>
</dbReference>
<dbReference type="SMART" id="SM00322">
    <property type="entry name" value="KH"/>
    <property type="match status" value="1"/>
</dbReference>
<evidence type="ECO:0000256" key="1">
    <source>
        <dbReference type="ARBA" id="ARBA00010761"/>
    </source>
</evidence>
<dbReference type="Pfam" id="PF07650">
    <property type="entry name" value="KH_2"/>
    <property type="match status" value="1"/>
</dbReference>
<protein>
    <recommendedName>
        <fullName evidence="6">KH type-2 domain-containing protein</fullName>
    </recommendedName>
</protein>
<dbReference type="InterPro" id="IPR036419">
    <property type="entry name" value="Ribosomal_S3_C_sf"/>
</dbReference>
<evidence type="ECO:0000256" key="5">
    <source>
        <dbReference type="ARBA" id="ARBA00023274"/>
    </source>
</evidence>
<dbReference type="GO" id="GO:0022627">
    <property type="term" value="C:cytosolic small ribosomal subunit"/>
    <property type="evidence" value="ECO:0007669"/>
    <property type="project" value="TreeGrafter"/>
</dbReference>
<dbReference type="SUPFAM" id="SSF54821">
    <property type="entry name" value="Ribosomal protein S3 C-terminal domain"/>
    <property type="match status" value="1"/>
</dbReference>
<dbReference type="SUPFAM" id="SSF54814">
    <property type="entry name" value="Prokaryotic type KH domain (KH-domain type II)"/>
    <property type="match status" value="1"/>
</dbReference>
<dbReference type="GO" id="GO:0006412">
    <property type="term" value="P:translation"/>
    <property type="evidence" value="ECO:0007669"/>
    <property type="project" value="InterPro"/>
</dbReference>
<comment type="caution">
    <text evidence="7">The sequence shown here is derived from an EMBL/GenBank/DDBJ whole genome shotgun (WGS) entry which is preliminary data.</text>
</comment>
<keyword evidence="5" id="KW-0687">Ribonucleoprotein</keyword>
<dbReference type="InterPro" id="IPR004044">
    <property type="entry name" value="KH_dom_type_2"/>
</dbReference>
<keyword evidence="3" id="KW-0694">RNA-binding</keyword>
<dbReference type="NCBIfam" id="TIGR01009">
    <property type="entry name" value="rpsC_bact"/>
    <property type="match status" value="1"/>
</dbReference>
<dbReference type="HAMAP" id="MF_01309_B">
    <property type="entry name" value="Ribosomal_uS3_B"/>
    <property type="match status" value="1"/>
</dbReference>
<evidence type="ECO:0000313" key="7">
    <source>
        <dbReference type="EMBL" id="GAI12586.1"/>
    </source>
</evidence>
<dbReference type="PANTHER" id="PTHR11760:SF19">
    <property type="entry name" value="SMALL RIBOSOMAL SUBUNIT PROTEIN US3C"/>
    <property type="match status" value="1"/>
</dbReference>
<dbReference type="PROSITE" id="PS50823">
    <property type="entry name" value="KH_TYPE_2"/>
    <property type="match status" value="1"/>
</dbReference>
<dbReference type="PROSITE" id="PS00548">
    <property type="entry name" value="RIBOSOMAL_S3"/>
    <property type="match status" value="1"/>
</dbReference>
<evidence type="ECO:0000256" key="3">
    <source>
        <dbReference type="ARBA" id="ARBA00022884"/>
    </source>
</evidence>
<dbReference type="Gene3D" id="3.30.1140.32">
    <property type="entry name" value="Ribosomal protein S3, C-terminal domain"/>
    <property type="match status" value="1"/>
</dbReference>
<dbReference type="AlphaFoldDB" id="X1M3F5"/>
<evidence type="ECO:0000259" key="6">
    <source>
        <dbReference type="PROSITE" id="PS50823"/>
    </source>
</evidence>
<dbReference type="FunFam" id="3.30.300.20:FF:000001">
    <property type="entry name" value="30S ribosomal protein S3"/>
    <property type="match status" value="1"/>
</dbReference>
<dbReference type="InterPro" id="IPR004087">
    <property type="entry name" value="KH_dom"/>
</dbReference>
<keyword evidence="2" id="KW-0699">rRNA-binding</keyword>
<evidence type="ECO:0000256" key="2">
    <source>
        <dbReference type="ARBA" id="ARBA00022730"/>
    </source>
</evidence>
<feature type="domain" description="KH type-2" evidence="6">
    <location>
        <begin position="38"/>
        <end position="106"/>
    </location>
</feature>
<dbReference type="InterPro" id="IPR001351">
    <property type="entry name" value="Ribosomal_uS3_C"/>
</dbReference>
<organism evidence="7">
    <name type="scientific">marine sediment metagenome</name>
    <dbReference type="NCBI Taxonomy" id="412755"/>
    <lineage>
        <taxon>unclassified sequences</taxon>
        <taxon>metagenomes</taxon>
        <taxon>ecological metagenomes</taxon>
    </lineage>
</organism>
<dbReference type="InterPro" id="IPR018280">
    <property type="entry name" value="Ribosomal_uS3_CS"/>
</dbReference>
<reference evidence="7" key="1">
    <citation type="journal article" date="2014" name="Front. Microbiol.">
        <title>High frequency of phylogenetically diverse reductive dehalogenase-homologous genes in deep subseafloor sedimentary metagenomes.</title>
        <authorList>
            <person name="Kawai M."/>
            <person name="Futagami T."/>
            <person name="Toyoda A."/>
            <person name="Takaki Y."/>
            <person name="Nishi S."/>
            <person name="Hori S."/>
            <person name="Arai W."/>
            <person name="Tsubouchi T."/>
            <person name="Morono Y."/>
            <person name="Uchiyama I."/>
            <person name="Ito T."/>
            <person name="Fujiyama A."/>
            <person name="Inagaki F."/>
            <person name="Takami H."/>
        </authorList>
    </citation>
    <scope>NUCLEOTIDE SEQUENCE</scope>
    <source>
        <strain evidence="7">Expedition CK06-06</strain>
    </source>
</reference>
<accession>X1M3F5</accession>
<sequence length="317" mass="35390">MGQKVHPKGLRIGIIKDWDVKWFAKKGYAKNVYEDYKIRKYLKDNLRHAGISCIEIERIADRVRITINCSRPGIVIGRKGAEVAKLKGKLAKFIKGDLQIKIIEVKVPELDAQLVAENIAEQLQRKGSVKRAMKQAAGRSMRIGAEGIKISCSGRIGGAEIARTEWHLEGRLPLHTLRADIDYGLAESNTTYGKIGVKVWIFRGEVLPSKDKLKEKNSQEQRTEALASEDIKKLTLSIIARIFLGKISTILPFFPLSSPLITNTLSPFLKLILLLIKSLFLPLIYTTSEASDIIFIKFLSLNSRATAPNILVPTGSF</sequence>
<dbReference type="GO" id="GO:0003735">
    <property type="term" value="F:structural constituent of ribosome"/>
    <property type="evidence" value="ECO:0007669"/>
    <property type="project" value="InterPro"/>
</dbReference>
<dbReference type="InterPro" id="IPR015946">
    <property type="entry name" value="KH_dom-like_a/b"/>
</dbReference>
<keyword evidence="4" id="KW-0689">Ribosomal protein</keyword>
<proteinExistence type="inferred from homology"/>
<dbReference type="GO" id="GO:0019843">
    <property type="term" value="F:rRNA binding"/>
    <property type="evidence" value="ECO:0007669"/>
    <property type="project" value="UniProtKB-KW"/>
</dbReference>
<gene>
    <name evidence="7" type="ORF">S06H3_15780</name>
</gene>
<dbReference type="InterPro" id="IPR005704">
    <property type="entry name" value="Ribosomal_uS3_bac-typ"/>
</dbReference>
<comment type="similarity">
    <text evidence="1">Belongs to the universal ribosomal protein uS3 family.</text>
</comment>
<dbReference type="InterPro" id="IPR057258">
    <property type="entry name" value="Ribosomal_uS3"/>
</dbReference>
<dbReference type="InterPro" id="IPR009019">
    <property type="entry name" value="KH_sf_prok-type"/>
</dbReference>
<evidence type="ECO:0000256" key="4">
    <source>
        <dbReference type="ARBA" id="ARBA00022980"/>
    </source>
</evidence>
<dbReference type="Gene3D" id="3.30.300.20">
    <property type="match status" value="1"/>
</dbReference>
<dbReference type="Pfam" id="PF00189">
    <property type="entry name" value="Ribosomal_S3_C"/>
    <property type="match status" value="1"/>
</dbReference>